<dbReference type="GO" id="GO:0003677">
    <property type="term" value="F:DNA binding"/>
    <property type="evidence" value="ECO:0007669"/>
    <property type="project" value="UniProtKB-KW"/>
</dbReference>
<reference evidence="6 7" key="1">
    <citation type="submission" date="2019-03" db="EMBL/GenBank/DDBJ databases">
        <title>Draft Genome Sequence of Massilia arenosa sp. nov., a Novel Massilia Species Isolated from a Sandy-loam Maize Soil.</title>
        <authorList>
            <person name="Raths R."/>
            <person name="Peta V."/>
            <person name="Bucking H."/>
        </authorList>
    </citation>
    <scope>NUCLEOTIDE SEQUENCE [LARGE SCALE GENOMIC DNA]</scope>
    <source>
        <strain evidence="6 7">MC02</strain>
    </source>
</reference>
<evidence type="ECO:0000313" key="6">
    <source>
        <dbReference type="EMBL" id="TFW24201.1"/>
    </source>
</evidence>
<dbReference type="EMBL" id="SPVF01000086">
    <property type="protein sequence ID" value="TFW24201.1"/>
    <property type="molecule type" value="Genomic_DNA"/>
</dbReference>
<dbReference type="Pfam" id="PF00126">
    <property type="entry name" value="HTH_1"/>
    <property type="match status" value="1"/>
</dbReference>
<dbReference type="GO" id="GO:0032993">
    <property type="term" value="C:protein-DNA complex"/>
    <property type="evidence" value="ECO:0007669"/>
    <property type="project" value="TreeGrafter"/>
</dbReference>
<dbReference type="PANTHER" id="PTHR30346:SF0">
    <property type="entry name" value="HCA OPERON TRANSCRIPTIONAL ACTIVATOR HCAR"/>
    <property type="match status" value="1"/>
</dbReference>
<keyword evidence="4" id="KW-0804">Transcription</keyword>
<dbReference type="OrthoDB" id="8807047at2"/>
<organism evidence="6 7">
    <name type="scientific">Zemynaea arenosa</name>
    <dbReference type="NCBI Taxonomy" id="2561931"/>
    <lineage>
        <taxon>Bacteria</taxon>
        <taxon>Pseudomonadati</taxon>
        <taxon>Pseudomonadota</taxon>
        <taxon>Betaproteobacteria</taxon>
        <taxon>Burkholderiales</taxon>
        <taxon>Oxalobacteraceae</taxon>
        <taxon>Telluria group</taxon>
        <taxon>Zemynaea</taxon>
    </lineage>
</organism>
<dbReference type="Gene3D" id="1.10.10.10">
    <property type="entry name" value="Winged helix-like DNA-binding domain superfamily/Winged helix DNA-binding domain"/>
    <property type="match status" value="1"/>
</dbReference>
<dbReference type="GO" id="GO:0003700">
    <property type="term" value="F:DNA-binding transcription factor activity"/>
    <property type="evidence" value="ECO:0007669"/>
    <property type="project" value="InterPro"/>
</dbReference>
<dbReference type="SUPFAM" id="SSF46785">
    <property type="entry name" value="Winged helix' DNA-binding domain"/>
    <property type="match status" value="1"/>
</dbReference>
<keyword evidence="2" id="KW-0805">Transcription regulation</keyword>
<dbReference type="Proteomes" id="UP000298438">
    <property type="component" value="Unassembled WGS sequence"/>
</dbReference>
<evidence type="ECO:0000256" key="3">
    <source>
        <dbReference type="ARBA" id="ARBA00023125"/>
    </source>
</evidence>
<gene>
    <name evidence="6" type="ORF">E4L96_06255</name>
</gene>
<keyword evidence="7" id="KW-1185">Reference proteome</keyword>
<evidence type="ECO:0000256" key="2">
    <source>
        <dbReference type="ARBA" id="ARBA00023015"/>
    </source>
</evidence>
<feature type="domain" description="HTH lysR-type" evidence="5">
    <location>
        <begin position="3"/>
        <end position="60"/>
    </location>
</feature>
<dbReference type="PANTHER" id="PTHR30346">
    <property type="entry name" value="TRANSCRIPTIONAL DUAL REGULATOR HCAR-RELATED"/>
    <property type="match status" value="1"/>
</dbReference>
<sequence length="68" mass="7334">MNIDLRVLRYFVVVAEELHFGRAAARLHITQPPLSQAIAGLEDALGAALFARNRRGVALTPAGDVLLP</sequence>
<name>A0A4Y9SL01_9BURK</name>
<keyword evidence="3" id="KW-0238">DNA-binding</keyword>
<dbReference type="AlphaFoldDB" id="A0A4Y9SL01"/>
<evidence type="ECO:0000256" key="1">
    <source>
        <dbReference type="ARBA" id="ARBA00009437"/>
    </source>
</evidence>
<dbReference type="InterPro" id="IPR000847">
    <property type="entry name" value="LysR_HTH_N"/>
</dbReference>
<proteinExistence type="inferred from homology"/>
<evidence type="ECO:0000313" key="7">
    <source>
        <dbReference type="Proteomes" id="UP000298438"/>
    </source>
</evidence>
<comment type="similarity">
    <text evidence="1">Belongs to the LysR transcriptional regulatory family.</text>
</comment>
<dbReference type="PRINTS" id="PR00039">
    <property type="entry name" value="HTHLYSR"/>
</dbReference>
<dbReference type="InterPro" id="IPR036388">
    <property type="entry name" value="WH-like_DNA-bd_sf"/>
</dbReference>
<evidence type="ECO:0000256" key="4">
    <source>
        <dbReference type="ARBA" id="ARBA00023163"/>
    </source>
</evidence>
<dbReference type="InterPro" id="IPR036390">
    <property type="entry name" value="WH_DNA-bd_sf"/>
</dbReference>
<protein>
    <submittedName>
        <fullName evidence="6">LysR family transcriptional regulator</fullName>
    </submittedName>
</protein>
<comment type="caution">
    <text evidence="6">The sequence shown here is derived from an EMBL/GenBank/DDBJ whole genome shotgun (WGS) entry which is preliminary data.</text>
</comment>
<feature type="non-terminal residue" evidence="6">
    <location>
        <position position="68"/>
    </location>
</feature>
<evidence type="ECO:0000259" key="5">
    <source>
        <dbReference type="PROSITE" id="PS50931"/>
    </source>
</evidence>
<dbReference type="FunFam" id="1.10.10.10:FF:000001">
    <property type="entry name" value="LysR family transcriptional regulator"/>
    <property type="match status" value="1"/>
</dbReference>
<dbReference type="RefSeq" id="WP_135206360.1">
    <property type="nucleotide sequence ID" value="NZ_SPVF01000086.1"/>
</dbReference>
<dbReference type="PROSITE" id="PS50931">
    <property type="entry name" value="HTH_LYSR"/>
    <property type="match status" value="1"/>
</dbReference>
<accession>A0A4Y9SL01</accession>